<dbReference type="InterPro" id="IPR003599">
    <property type="entry name" value="Ig_sub"/>
</dbReference>
<dbReference type="SMART" id="SM00408">
    <property type="entry name" value="IGc2"/>
    <property type="match status" value="3"/>
</dbReference>
<organism evidence="8 9">
    <name type="scientific">Mytilus edulis</name>
    <name type="common">Blue mussel</name>
    <dbReference type="NCBI Taxonomy" id="6550"/>
    <lineage>
        <taxon>Eukaryota</taxon>
        <taxon>Metazoa</taxon>
        <taxon>Spiralia</taxon>
        <taxon>Lophotrochozoa</taxon>
        <taxon>Mollusca</taxon>
        <taxon>Bivalvia</taxon>
        <taxon>Autobranchia</taxon>
        <taxon>Pteriomorphia</taxon>
        <taxon>Mytilida</taxon>
        <taxon>Mytiloidea</taxon>
        <taxon>Mytilidae</taxon>
        <taxon>Mytilinae</taxon>
        <taxon>Mytilus</taxon>
    </lineage>
</organism>
<keyword evidence="6" id="KW-0812">Transmembrane</keyword>
<feature type="domain" description="Ig-like" evidence="7">
    <location>
        <begin position="13"/>
        <end position="84"/>
    </location>
</feature>
<dbReference type="SUPFAM" id="SSF48726">
    <property type="entry name" value="Immunoglobulin"/>
    <property type="match status" value="4"/>
</dbReference>
<dbReference type="InterPro" id="IPR013098">
    <property type="entry name" value="Ig_I-set"/>
</dbReference>
<keyword evidence="5" id="KW-0393">Immunoglobulin domain</keyword>
<dbReference type="SMART" id="SM00409">
    <property type="entry name" value="IG"/>
    <property type="match status" value="3"/>
</dbReference>
<evidence type="ECO:0000256" key="2">
    <source>
        <dbReference type="ARBA" id="ARBA00023136"/>
    </source>
</evidence>
<reference evidence="8" key="1">
    <citation type="submission" date="2021-03" db="EMBL/GenBank/DDBJ databases">
        <authorList>
            <person name="Bekaert M."/>
        </authorList>
    </citation>
    <scope>NUCLEOTIDE SEQUENCE</scope>
</reference>
<evidence type="ECO:0000256" key="5">
    <source>
        <dbReference type="ARBA" id="ARBA00023319"/>
    </source>
</evidence>
<keyword evidence="2 6" id="KW-0472">Membrane</keyword>
<evidence type="ECO:0000313" key="8">
    <source>
        <dbReference type="EMBL" id="CAG2223349.1"/>
    </source>
</evidence>
<dbReference type="PANTHER" id="PTHR11640:SF31">
    <property type="entry name" value="IRREGULAR CHIASM C-ROUGHEST PROTEIN-RELATED"/>
    <property type="match status" value="1"/>
</dbReference>
<evidence type="ECO:0000256" key="1">
    <source>
        <dbReference type="ARBA" id="ARBA00004479"/>
    </source>
</evidence>
<keyword evidence="4" id="KW-0325">Glycoprotein</keyword>
<protein>
    <submittedName>
        <fullName evidence="8">HMCN</fullName>
    </submittedName>
</protein>
<dbReference type="Pfam" id="PF07679">
    <property type="entry name" value="I-set"/>
    <property type="match status" value="1"/>
</dbReference>
<sequence length="630" mass="72014">MTIERAETGILVVDENKNSTLECHVVSGKPPEYMEWRNNSKTLSYGGPSHLSFTFIPTRYDEGKQFSCFANNSAAEMPSEQIITLFVRRKPMVTVAGGKDQLVIEEFRNVLLQCNYKSNINATNVQWHFFNGTLHSLKDKTANQKLILRLHNIKRSESGMYCCAVTNDVGVGSDGVKVIVTYKPEVTELNPNKTFLTTINHPGNISFVVSSYENPTVLWVNILGGKLGIWNRVPILRESKYVISSTILPKTYQDFGMYSLRIRNGAGYKDVQIQLVNSEFDVSIFPKNFDCKTSNTIKLTCNIRSTSSNISWTSSWYHYRNKHLIRSFIGKHKDSESVLEIPHCDYRDAGEYKCIVLEKENKAEVSSLVSIKGPPVITNKHSSSKADSFQFIVLYYSNPASLEPKWHYLFNNTEVMINTSSMMFNQTVTKTKISMNYYGQMIRLDGWRVELIAVTDIVYAYYICQLYNFYGSSEVKFEYKERFLFTDVYENKTDVYKNKIGMQFGHEYVILISIGMLAFVVTVVCLFLRRKRLTGDVTFPSVHQTDGQTYTNENQLEHHENESNQSSGSYEDVENLAVPENQINGPYRAVENNAAQFNPQNRLKYESVCASKYMIMHTTNVKILTINSVA</sequence>
<keyword evidence="9" id="KW-1185">Reference proteome</keyword>
<name>A0A8S3SUS6_MYTED</name>
<evidence type="ECO:0000313" key="9">
    <source>
        <dbReference type="Proteomes" id="UP000683360"/>
    </source>
</evidence>
<dbReference type="PROSITE" id="PS50835">
    <property type="entry name" value="IG_LIKE"/>
    <property type="match status" value="3"/>
</dbReference>
<evidence type="ECO:0000256" key="3">
    <source>
        <dbReference type="ARBA" id="ARBA00023157"/>
    </source>
</evidence>
<evidence type="ECO:0000259" key="7">
    <source>
        <dbReference type="PROSITE" id="PS50835"/>
    </source>
</evidence>
<proteinExistence type="predicted"/>
<dbReference type="GO" id="GO:0050839">
    <property type="term" value="F:cell adhesion molecule binding"/>
    <property type="evidence" value="ECO:0007669"/>
    <property type="project" value="TreeGrafter"/>
</dbReference>
<dbReference type="InterPro" id="IPR013783">
    <property type="entry name" value="Ig-like_fold"/>
</dbReference>
<evidence type="ECO:0000256" key="4">
    <source>
        <dbReference type="ARBA" id="ARBA00023180"/>
    </source>
</evidence>
<accession>A0A8S3SUS6</accession>
<comment type="caution">
    <text evidence="8">The sequence shown here is derived from an EMBL/GenBank/DDBJ whole genome shotgun (WGS) entry which is preliminary data.</text>
</comment>
<dbReference type="InterPro" id="IPR007110">
    <property type="entry name" value="Ig-like_dom"/>
</dbReference>
<dbReference type="Proteomes" id="UP000683360">
    <property type="component" value="Unassembled WGS sequence"/>
</dbReference>
<gene>
    <name evidence="8" type="ORF">MEDL_36631</name>
</gene>
<dbReference type="GO" id="GO:0005886">
    <property type="term" value="C:plasma membrane"/>
    <property type="evidence" value="ECO:0007669"/>
    <property type="project" value="TreeGrafter"/>
</dbReference>
<dbReference type="Gene3D" id="2.60.40.10">
    <property type="entry name" value="Immunoglobulins"/>
    <property type="match status" value="3"/>
</dbReference>
<feature type="transmembrane region" description="Helical" evidence="6">
    <location>
        <begin position="508"/>
        <end position="528"/>
    </location>
</feature>
<evidence type="ECO:0000256" key="6">
    <source>
        <dbReference type="SAM" id="Phobius"/>
    </source>
</evidence>
<feature type="domain" description="Ig-like" evidence="7">
    <location>
        <begin position="280"/>
        <end position="366"/>
    </location>
</feature>
<dbReference type="AlphaFoldDB" id="A0A8S3SUS6"/>
<dbReference type="EMBL" id="CAJPWZ010001785">
    <property type="protein sequence ID" value="CAG2223349.1"/>
    <property type="molecule type" value="Genomic_DNA"/>
</dbReference>
<keyword evidence="6" id="KW-1133">Transmembrane helix</keyword>
<dbReference type="InterPro" id="IPR051275">
    <property type="entry name" value="Cell_adhesion_signaling"/>
</dbReference>
<dbReference type="InterPro" id="IPR036179">
    <property type="entry name" value="Ig-like_dom_sf"/>
</dbReference>
<dbReference type="GO" id="GO:0005911">
    <property type="term" value="C:cell-cell junction"/>
    <property type="evidence" value="ECO:0007669"/>
    <property type="project" value="TreeGrafter"/>
</dbReference>
<dbReference type="OrthoDB" id="10039395at2759"/>
<dbReference type="InterPro" id="IPR003598">
    <property type="entry name" value="Ig_sub2"/>
</dbReference>
<keyword evidence="3" id="KW-1015">Disulfide bond</keyword>
<dbReference type="GO" id="GO:0098609">
    <property type="term" value="P:cell-cell adhesion"/>
    <property type="evidence" value="ECO:0007669"/>
    <property type="project" value="TreeGrafter"/>
</dbReference>
<dbReference type="PANTHER" id="PTHR11640">
    <property type="entry name" value="NEPHRIN"/>
    <property type="match status" value="1"/>
</dbReference>
<comment type="subcellular location">
    <subcellularLocation>
        <location evidence="1">Membrane</location>
        <topology evidence="1">Single-pass type I membrane protein</topology>
    </subcellularLocation>
</comment>
<feature type="domain" description="Ig-like" evidence="7">
    <location>
        <begin position="91"/>
        <end position="181"/>
    </location>
</feature>